<comment type="subcellular location">
    <subcellularLocation>
        <location evidence="2">Cell membrane</location>
    </subcellularLocation>
    <subcellularLocation>
        <location evidence="1">Membrane</location>
        <topology evidence="1">Single-pass membrane protein</topology>
    </subcellularLocation>
</comment>
<evidence type="ECO:0000313" key="10">
    <source>
        <dbReference type="EMBL" id="MFC3811457.1"/>
    </source>
</evidence>
<evidence type="ECO:0000256" key="3">
    <source>
        <dbReference type="ARBA" id="ARBA00022475"/>
    </source>
</evidence>
<evidence type="ECO:0000256" key="8">
    <source>
        <dbReference type="ARBA" id="ARBA00030803"/>
    </source>
</evidence>
<reference evidence="11" key="1">
    <citation type="journal article" date="2019" name="Int. J. Syst. Evol. Microbiol.">
        <title>The Global Catalogue of Microorganisms (GCM) 10K type strain sequencing project: providing services to taxonomists for standard genome sequencing and annotation.</title>
        <authorList>
            <consortium name="The Broad Institute Genomics Platform"/>
            <consortium name="The Broad Institute Genome Sequencing Center for Infectious Disease"/>
            <person name="Wu L."/>
            <person name="Ma J."/>
        </authorList>
    </citation>
    <scope>NUCLEOTIDE SEQUENCE [LARGE SCALE GENOMIC DNA]</scope>
    <source>
        <strain evidence="11">CECT 7956</strain>
    </source>
</reference>
<dbReference type="PANTHER" id="PTHR37461:SF1">
    <property type="entry name" value="ANTI-SIGMA-K FACTOR RSKA"/>
    <property type="match status" value="1"/>
</dbReference>
<dbReference type="PANTHER" id="PTHR37461">
    <property type="entry name" value="ANTI-SIGMA-K FACTOR RSKA"/>
    <property type="match status" value="1"/>
</dbReference>
<evidence type="ECO:0000256" key="5">
    <source>
        <dbReference type="ARBA" id="ARBA00022989"/>
    </source>
</evidence>
<dbReference type="Gene3D" id="1.10.10.1320">
    <property type="entry name" value="Anti-sigma factor, zinc-finger domain"/>
    <property type="match status" value="1"/>
</dbReference>
<evidence type="ECO:0000259" key="9">
    <source>
        <dbReference type="Pfam" id="PF10099"/>
    </source>
</evidence>
<evidence type="ECO:0000256" key="1">
    <source>
        <dbReference type="ARBA" id="ARBA00004167"/>
    </source>
</evidence>
<dbReference type="Proteomes" id="UP001595616">
    <property type="component" value="Unassembled WGS sequence"/>
</dbReference>
<evidence type="ECO:0000313" key="11">
    <source>
        <dbReference type="Proteomes" id="UP001595616"/>
    </source>
</evidence>
<evidence type="ECO:0000256" key="4">
    <source>
        <dbReference type="ARBA" id="ARBA00022692"/>
    </source>
</evidence>
<organism evidence="10 11">
    <name type="scientific">Lacihabitans lacunae</name>
    <dbReference type="NCBI Taxonomy" id="1028214"/>
    <lineage>
        <taxon>Bacteria</taxon>
        <taxon>Pseudomonadati</taxon>
        <taxon>Bacteroidota</taxon>
        <taxon>Cytophagia</taxon>
        <taxon>Cytophagales</taxon>
        <taxon>Leadbetterellaceae</taxon>
        <taxon>Lacihabitans</taxon>
    </lineage>
</organism>
<keyword evidence="6" id="KW-0472">Membrane</keyword>
<dbReference type="InterPro" id="IPR041916">
    <property type="entry name" value="Anti_sigma_zinc_sf"/>
</dbReference>
<keyword evidence="11" id="KW-1185">Reference proteome</keyword>
<evidence type="ECO:0000256" key="6">
    <source>
        <dbReference type="ARBA" id="ARBA00023136"/>
    </source>
</evidence>
<keyword evidence="5" id="KW-1133">Transmembrane helix</keyword>
<protein>
    <recommendedName>
        <fullName evidence="8">Regulator of SigK</fullName>
    </recommendedName>
    <alternativeName>
        <fullName evidence="7">Sigma-K anti-sigma factor RskA</fullName>
    </alternativeName>
</protein>
<proteinExistence type="predicted"/>
<gene>
    <name evidence="10" type="ORF">ACFOOI_12400</name>
</gene>
<keyword evidence="4" id="KW-0812">Transmembrane</keyword>
<sequence length="267" mass="29645">MNTTEYISSGILEAYVLGSVSPQERQEVECISKIYPEVKAELTALQDTMDTYVTTYDKAPPKHLKDKIFAQMTFADDEETEQEVQAIADEPTLDAAPKRETLPLWPKLSIAASLLLGAMFAWSWNQNNSLKNEMAQLKGQMETVAEQNQKSEGLLALFTDNNNQKVVMKGVEKSPESEVTVFWNKNTSEVKLLVQNLPAAPTGKQYQLWTIVDGVPVDMGMLDNDFREKVISMKTAKGNVAAFAITLEKQGGSPSPTLEEMYVLGNV</sequence>
<dbReference type="InterPro" id="IPR018764">
    <property type="entry name" value="RskA_C"/>
</dbReference>
<name>A0ABV7YX79_9BACT</name>
<dbReference type="Pfam" id="PF10099">
    <property type="entry name" value="RskA_C"/>
    <property type="match status" value="1"/>
</dbReference>
<dbReference type="EMBL" id="JBHRYQ010000001">
    <property type="protein sequence ID" value="MFC3811457.1"/>
    <property type="molecule type" value="Genomic_DNA"/>
</dbReference>
<feature type="domain" description="Anti-sigma K factor RskA C-terminal" evidence="9">
    <location>
        <begin position="110"/>
        <end position="257"/>
    </location>
</feature>
<dbReference type="RefSeq" id="WP_379838296.1">
    <property type="nucleotide sequence ID" value="NZ_JBHRYQ010000001.1"/>
</dbReference>
<evidence type="ECO:0000256" key="2">
    <source>
        <dbReference type="ARBA" id="ARBA00004236"/>
    </source>
</evidence>
<evidence type="ECO:0000256" key="7">
    <source>
        <dbReference type="ARBA" id="ARBA00029829"/>
    </source>
</evidence>
<dbReference type="InterPro" id="IPR051474">
    <property type="entry name" value="Anti-sigma-K/W_factor"/>
</dbReference>
<accession>A0ABV7YX79</accession>
<keyword evidence="3" id="KW-1003">Cell membrane</keyword>
<comment type="caution">
    <text evidence="10">The sequence shown here is derived from an EMBL/GenBank/DDBJ whole genome shotgun (WGS) entry which is preliminary data.</text>
</comment>